<feature type="region of interest" description="Disordered" evidence="1">
    <location>
        <begin position="130"/>
        <end position="154"/>
    </location>
</feature>
<feature type="compositionally biased region" description="Gly residues" evidence="1">
    <location>
        <begin position="130"/>
        <end position="150"/>
    </location>
</feature>
<gene>
    <name evidence="2" type="ORF">KL86CLO1_11171</name>
</gene>
<evidence type="ECO:0000256" key="1">
    <source>
        <dbReference type="SAM" id="MobiDB-lite"/>
    </source>
</evidence>
<organism evidence="2">
    <name type="scientific">uncultured Eubacteriales bacterium</name>
    <dbReference type="NCBI Taxonomy" id="172733"/>
    <lineage>
        <taxon>Bacteria</taxon>
        <taxon>Bacillati</taxon>
        <taxon>Bacillota</taxon>
        <taxon>Clostridia</taxon>
        <taxon>Eubacteriales</taxon>
        <taxon>environmental samples</taxon>
    </lineage>
</organism>
<reference evidence="2" key="1">
    <citation type="submission" date="2016-04" db="EMBL/GenBank/DDBJ databases">
        <authorList>
            <person name="Evans L.H."/>
            <person name="Alamgir A."/>
            <person name="Owens N."/>
            <person name="Weber N.D."/>
            <person name="Virtaneva K."/>
            <person name="Barbian K."/>
            <person name="Babar A."/>
            <person name="Rosenke K."/>
        </authorList>
    </citation>
    <scope>NUCLEOTIDE SEQUENCE</scope>
    <source>
        <strain evidence="2">86</strain>
    </source>
</reference>
<evidence type="ECO:0000313" key="2">
    <source>
        <dbReference type="EMBL" id="SBV99294.1"/>
    </source>
</evidence>
<sequence>MYENMNPGSTKTKSFAGPLLEKVRKDLARRDTEKPQVVFLPVAKPERAERDAEKPKVVFLPVARQDKPTAAKGKVEVQKPLTERMQTPQKETLPYRSSEPVRATTLPYQTSEPVKLLPLAASQETERARGGFGAQGRNSGFGGNFGGGQVNGRRQENTPVMLPLASAARDTMPYGGIPRLQFSSLTAQAEQEKAQTLPMPSGTDAGGGTSYDVQAKLDKLRTNAAAFRTAQSDFLTIGGDPGTDAQLERTEREIAALTPIYEQKKKQEAEQSDAEKWVRWNVLASLNRPFTEGEKAEAKDAMREMGYVLSRIPSSQEEREKRSSYEQLYGVLHNKTSLGASIAAGFITAVPFAKTALEKSDGWLGEYKREMEEKYPELSIKDPTLKETMAAKGSIAASFQDAKDTSPIGYAGGQVASNVVQMYGLGKLFGAAVKGAPLLSKLPTAIQGALATGGATGTMGALHEAEEGGSAEDVAKSFGVNALAGGAGSFASAGVGALGTKALFGLSVQNPVPAVILRDGLAGAAFSAGSMGTRYVLDENYRPTSEEAAKDMVVGFFFGAVTSLLKSANMTGEAKARMSETVEQMKRDYGTILADSGGSVTLDALDDLAAKSAEVRNTLRTTQFVGQQDTVNGVMAFLDTLDDAVARARAGMGTGITGWNGNMQGMPPSGAGGLFGLPGAALAPSRRMGGMPIPPGPAAVKDDWETALEEAVAEQGIGEPENVDISGESGIVFDRDTEGAGDVLKNANFAQSTYRSSFSIEGKSIYSDIAGAPIKTVDDLASALRKGLVKTSDVQIDYIIRDGNVLILNTRSAHALTQAGVPRSQWNAVNRTGVDMYEKMLDGQLKNNGLTSAGTPTARMTGGH</sequence>
<protein>
    <submittedName>
        <fullName evidence="2">Uncharacterized protein</fullName>
    </submittedName>
</protein>
<dbReference type="AlphaFoldDB" id="A0A212JIN7"/>
<name>A0A212JIN7_9FIRM</name>
<proteinExistence type="predicted"/>
<dbReference type="EMBL" id="FLUN01000001">
    <property type="protein sequence ID" value="SBV99294.1"/>
    <property type="molecule type" value="Genomic_DNA"/>
</dbReference>
<accession>A0A212JIN7</accession>